<dbReference type="RefSeq" id="WP_000239424.1">
    <property type="nucleotide sequence ID" value="NZ_CP021061.1"/>
</dbReference>
<feature type="signal peptide" evidence="2">
    <location>
        <begin position="1"/>
        <end position="24"/>
    </location>
</feature>
<dbReference type="Pfam" id="PF06030">
    <property type="entry name" value="WxLIP_PGBD"/>
    <property type="match status" value="1"/>
</dbReference>
<feature type="transmembrane region" description="Helical" evidence="1">
    <location>
        <begin position="306"/>
        <end position="326"/>
    </location>
</feature>
<feature type="domain" description="WxL Interacting Protein host binding" evidence="4">
    <location>
        <begin position="159"/>
        <end position="294"/>
    </location>
</feature>
<proteinExistence type="predicted"/>
<keyword evidence="1" id="KW-0472">Membrane</keyword>
<evidence type="ECO:0000256" key="1">
    <source>
        <dbReference type="SAM" id="Phobius"/>
    </source>
</evidence>
<keyword evidence="2" id="KW-0732">Signal</keyword>
<keyword evidence="1" id="KW-0812">Transmembrane</keyword>
<feature type="domain" description="WxL Interacting Protein peptidoglycan binding" evidence="3">
    <location>
        <begin position="29"/>
        <end position="148"/>
    </location>
</feature>
<name>A0A1W6WU37_BACTU</name>
<dbReference type="Proteomes" id="UP000194143">
    <property type="component" value="Chromosome"/>
</dbReference>
<organism evidence="5 6">
    <name type="scientific">Bacillus thuringiensis</name>
    <dbReference type="NCBI Taxonomy" id="1428"/>
    <lineage>
        <taxon>Bacteria</taxon>
        <taxon>Bacillati</taxon>
        <taxon>Bacillota</taxon>
        <taxon>Bacilli</taxon>
        <taxon>Bacillales</taxon>
        <taxon>Bacillaceae</taxon>
        <taxon>Bacillus</taxon>
        <taxon>Bacillus cereus group</taxon>
    </lineage>
</organism>
<gene>
    <name evidence="5" type="ORF">CAB88_24580</name>
</gene>
<evidence type="ECO:0000313" key="5">
    <source>
        <dbReference type="EMBL" id="ARP60082.1"/>
    </source>
</evidence>
<evidence type="ECO:0000259" key="4">
    <source>
        <dbReference type="Pfam" id="PF11797"/>
    </source>
</evidence>
<dbReference type="AlphaFoldDB" id="A0A1W6WU37"/>
<dbReference type="InterPro" id="IPR010317">
    <property type="entry name" value="WxLIP_PGBD"/>
</dbReference>
<keyword evidence="6" id="KW-1185">Reference proteome</keyword>
<feature type="chain" id="PRO_5043151620" evidence="2">
    <location>
        <begin position="25"/>
        <end position="347"/>
    </location>
</feature>
<reference evidence="5 6" key="1">
    <citation type="submission" date="2017-04" db="EMBL/GenBank/DDBJ databases">
        <title>Complete Genome Sequence of Bacillus thuringiensis type Strain ATCC 10792.</title>
        <authorList>
            <person name="Oh D.-H."/>
            <person name="Park B.-J."/>
            <person name="Shuai W."/>
            <person name="Chelliah R."/>
        </authorList>
    </citation>
    <scope>NUCLEOTIDE SEQUENCE [LARGE SCALE GENOMIC DNA]</scope>
    <source>
        <strain evidence="5 6">ATCC 10792</strain>
    </source>
</reference>
<evidence type="ECO:0000259" key="3">
    <source>
        <dbReference type="Pfam" id="PF06030"/>
    </source>
</evidence>
<evidence type="ECO:0000313" key="6">
    <source>
        <dbReference type="Proteomes" id="UP000194143"/>
    </source>
</evidence>
<dbReference type="GeneID" id="67469064"/>
<dbReference type="Pfam" id="PF11797">
    <property type="entry name" value="WxLIP_HBD"/>
    <property type="match status" value="1"/>
</dbReference>
<protein>
    <submittedName>
        <fullName evidence="5">Cell surface protein</fullName>
    </submittedName>
</protein>
<dbReference type="InterPro" id="IPR021759">
    <property type="entry name" value="WxLIP_HBD"/>
</dbReference>
<accession>A0A1W6WU37</accession>
<sequence length="347" mass="39408">MVKKLFTSLLLITFFMVNAFSVYAAEMKFAVTAVIPENQIDKNQTYFDLKMQPGQKQTIQVQMKNDTNKEVVVESFANTAITNSNGITDYSTVEPKTDSTLKYPFSKIAKMPKETKVPANSIVTVDINLEMPNESFDGVILGGLYFKEKEDENAKKKDEGVQIENKYAYAIGVVLKETDAEVKPDMKLNEVKPTQINGRNVVTTNLQNVKPAMLKNLSVDAKIYKEKGTDILFEAKKENLRMAPNSNFDYAISWENKAFDPGTYRVEVKATDGNQKWEWTKKFTIEGKTADKLNDTAVEAKKDYTLYYIIGGVLLLIILLVLVFFLGRRSKKEDDNEKKYIDSVKRN</sequence>
<evidence type="ECO:0000256" key="2">
    <source>
        <dbReference type="SAM" id="SignalP"/>
    </source>
</evidence>
<dbReference type="EMBL" id="CP021061">
    <property type="protein sequence ID" value="ARP60082.1"/>
    <property type="molecule type" value="Genomic_DNA"/>
</dbReference>
<keyword evidence="1" id="KW-1133">Transmembrane helix</keyword>